<dbReference type="GO" id="GO:0005737">
    <property type="term" value="C:cytoplasm"/>
    <property type="evidence" value="ECO:0007669"/>
    <property type="project" value="UniProtKB-ARBA"/>
</dbReference>
<dbReference type="GO" id="GO:0003779">
    <property type="term" value="F:actin binding"/>
    <property type="evidence" value="ECO:0007669"/>
    <property type="project" value="UniProtKB-KW"/>
</dbReference>
<evidence type="ECO:0000256" key="9">
    <source>
        <dbReference type="ARBA" id="ARBA00022737"/>
    </source>
</evidence>
<dbReference type="SMART" id="SM00233">
    <property type="entry name" value="PH"/>
    <property type="match status" value="1"/>
</dbReference>
<dbReference type="PROSITE" id="PS50021">
    <property type="entry name" value="CH"/>
    <property type="match status" value="2"/>
</dbReference>
<dbReference type="GO" id="GO:0005543">
    <property type="term" value="F:phospholipid binding"/>
    <property type="evidence" value="ECO:0007669"/>
    <property type="project" value="InterPro"/>
</dbReference>
<dbReference type="Gene3D" id="2.30.30.40">
    <property type="entry name" value="SH3 Domains"/>
    <property type="match status" value="1"/>
</dbReference>
<dbReference type="FunFam" id="1.20.58.60:FF:000429">
    <property type="entry name" value="Beta-H spectrin"/>
    <property type="match status" value="1"/>
</dbReference>
<feature type="region of interest" description="Disordered" evidence="14">
    <location>
        <begin position="3720"/>
        <end position="3758"/>
    </location>
</feature>
<dbReference type="InterPro" id="IPR001605">
    <property type="entry name" value="PH_dom-spectrin-type"/>
</dbReference>
<evidence type="ECO:0000256" key="8">
    <source>
        <dbReference type="ARBA" id="ARBA00022701"/>
    </source>
</evidence>
<feature type="compositionally biased region" description="Basic and acidic residues" evidence="14">
    <location>
        <begin position="4235"/>
        <end position="4247"/>
    </location>
</feature>
<dbReference type="PANTHER" id="PTHR11915">
    <property type="entry name" value="SPECTRIN/FILAMIN RELATED CYTOSKELETAL PROTEIN"/>
    <property type="match status" value="1"/>
</dbReference>
<dbReference type="InterPro" id="IPR036872">
    <property type="entry name" value="CH_dom_sf"/>
</dbReference>
<keyword evidence="10" id="KW-0009">Actin-binding</keyword>
<evidence type="ECO:0000256" key="11">
    <source>
        <dbReference type="ARBA" id="ARBA00023212"/>
    </source>
</evidence>
<dbReference type="OrthoDB" id="9942256at2759"/>
<dbReference type="FunFam" id="1.20.58.60:FF:000007">
    <property type="entry name" value="Spectrin alpha chain non-erythrocytic 1"/>
    <property type="match status" value="1"/>
</dbReference>
<dbReference type="PROSITE" id="PS00019">
    <property type="entry name" value="ACTININ_1"/>
    <property type="match status" value="1"/>
</dbReference>
<feature type="compositionally biased region" description="Basic and acidic residues" evidence="14">
    <location>
        <begin position="3652"/>
        <end position="3663"/>
    </location>
</feature>
<protein>
    <submittedName>
        <fullName evidence="18">Uncharacterized protein</fullName>
    </submittedName>
</protein>
<feature type="coiled-coil region" evidence="13">
    <location>
        <begin position="1996"/>
        <end position="2023"/>
    </location>
</feature>
<feature type="compositionally biased region" description="Low complexity" evidence="14">
    <location>
        <begin position="4213"/>
        <end position="4231"/>
    </location>
</feature>
<dbReference type="Pfam" id="PF15410">
    <property type="entry name" value="PH_9"/>
    <property type="match status" value="1"/>
</dbReference>
<feature type="coiled-coil region" evidence="13">
    <location>
        <begin position="2526"/>
        <end position="2560"/>
    </location>
</feature>
<dbReference type="GO" id="GO:0005874">
    <property type="term" value="C:microtubule"/>
    <property type="evidence" value="ECO:0007669"/>
    <property type="project" value="UniProtKB-KW"/>
</dbReference>
<dbReference type="GO" id="GO:0005085">
    <property type="term" value="F:guanyl-nucleotide exchange factor activity"/>
    <property type="evidence" value="ECO:0007669"/>
    <property type="project" value="UniProtKB-KW"/>
</dbReference>
<keyword evidence="13" id="KW-0175">Coiled coil</keyword>
<evidence type="ECO:0000256" key="6">
    <source>
        <dbReference type="ARBA" id="ARBA00022553"/>
    </source>
</evidence>
<dbReference type="InterPro" id="IPR001849">
    <property type="entry name" value="PH_domain"/>
</dbReference>
<dbReference type="PROSITE" id="PS50002">
    <property type="entry name" value="SH3"/>
    <property type="match status" value="1"/>
</dbReference>
<feature type="coiled-coil region" evidence="13">
    <location>
        <begin position="498"/>
        <end position="548"/>
    </location>
</feature>
<dbReference type="FunFam" id="1.20.58.60:FF:000011">
    <property type="entry name" value="Spectrin beta chain"/>
    <property type="match status" value="1"/>
</dbReference>
<accession>A0A9J6CKK1</accession>
<dbReference type="FunFam" id="1.20.58.60:FF:000216">
    <property type="entry name" value="Uncharacterized protein, isoform B"/>
    <property type="match status" value="1"/>
</dbReference>
<feature type="compositionally biased region" description="Basic and acidic residues" evidence="14">
    <location>
        <begin position="3938"/>
        <end position="3948"/>
    </location>
</feature>
<evidence type="ECO:0000256" key="13">
    <source>
        <dbReference type="SAM" id="Coils"/>
    </source>
</evidence>
<feature type="region of interest" description="Disordered" evidence="14">
    <location>
        <begin position="4170"/>
        <end position="4247"/>
    </location>
</feature>
<gene>
    <name evidence="18" type="ORF">PVAND_011577</name>
</gene>
<dbReference type="FunFam" id="2.30.29.30:FF:000024">
    <property type="entry name" value="Spectrin beta chain"/>
    <property type="match status" value="1"/>
</dbReference>
<dbReference type="FunFam" id="1.20.58.60:FF:000250">
    <property type="entry name" value="Blast:Spectrin beta chain, non-erythrocytic 5"/>
    <property type="match status" value="1"/>
</dbReference>
<dbReference type="Pfam" id="PF14604">
    <property type="entry name" value="SH3_9"/>
    <property type="match status" value="1"/>
</dbReference>
<dbReference type="FunFam" id="1.20.58.60:FF:000191">
    <property type="entry name" value="Spectrin, beta, non-erythrocytic 5"/>
    <property type="match status" value="1"/>
</dbReference>
<evidence type="ECO:0000313" key="18">
    <source>
        <dbReference type="EMBL" id="KAG5682211.1"/>
    </source>
</evidence>
<dbReference type="Gene3D" id="1.10.418.10">
    <property type="entry name" value="Calponin-like domain"/>
    <property type="match status" value="2"/>
</dbReference>
<evidence type="ECO:0000256" key="10">
    <source>
        <dbReference type="ARBA" id="ARBA00023203"/>
    </source>
</evidence>
<keyword evidence="4" id="KW-0117">Actin capping</keyword>
<dbReference type="InterPro" id="IPR001452">
    <property type="entry name" value="SH3_domain"/>
</dbReference>
<evidence type="ECO:0000313" key="19">
    <source>
        <dbReference type="Proteomes" id="UP001107558"/>
    </source>
</evidence>
<dbReference type="InterPro" id="IPR041681">
    <property type="entry name" value="PH_9"/>
</dbReference>
<comment type="similarity">
    <text evidence="2">Belongs to the spectrin family.</text>
</comment>
<dbReference type="Gene3D" id="2.30.29.30">
    <property type="entry name" value="Pleckstrin-homology domain (PH domain)/Phosphotyrosine-binding domain (PTB)"/>
    <property type="match status" value="1"/>
</dbReference>
<dbReference type="FunFam" id="1.20.58.60:FF:000156">
    <property type="entry name" value="Spectrin beta chain, non-erythrocytic"/>
    <property type="match status" value="1"/>
</dbReference>
<dbReference type="FunFam" id="1.20.58.60:FF:000407">
    <property type="entry name" value="Spectrin beta chain, non-erythrocytic"/>
    <property type="match status" value="1"/>
</dbReference>
<dbReference type="FunFam" id="1.10.418.10:FF:000001">
    <property type="entry name" value="Actinin alpha 1"/>
    <property type="match status" value="1"/>
</dbReference>
<dbReference type="CDD" id="cd21193">
    <property type="entry name" value="CH_beta_spectrin_rpt1"/>
    <property type="match status" value="1"/>
</dbReference>
<feature type="domain" description="Calponin-homology (CH)" evidence="17">
    <location>
        <begin position="171"/>
        <end position="276"/>
    </location>
</feature>
<evidence type="ECO:0000256" key="1">
    <source>
        <dbReference type="ARBA" id="ARBA00004245"/>
    </source>
</evidence>
<dbReference type="CDD" id="cd00176">
    <property type="entry name" value="SPEC"/>
    <property type="match status" value="20"/>
</dbReference>
<reference evidence="18" key="1">
    <citation type="submission" date="2021-03" db="EMBL/GenBank/DDBJ databases">
        <title>Chromosome level genome of the anhydrobiotic midge Polypedilum vanderplanki.</title>
        <authorList>
            <person name="Yoshida Y."/>
            <person name="Kikawada T."/>
            <person name="Gusev O."/>
        </authorList>
    </citation>
    <scope>NUCLEOTIDE SEQUENCE</scope>
    <source>
        <strain evidence="18">NIAS01</strain>
        <tissue evidence="18">Whole body or cell culture</tissue>
    </source>
</reference>
<dbReference type="SUPFAM" id="SSF50729">
    <property type="entry name" value="PH domain-like"/>
    <property type="match status" value="1"/>
</dbReference>
<keyword evidence="11" id="KW-0206">Cytoskeleton</keyword>
<keyword evidence="19" id="KW-1185">Reference proteome</keyword>
<proteinExistence type="inferred from homology"/>
<comment type="subcellular location">
    <subcellularLocation>
        <location evidence="1">Cytoplasm</location>
        <location evidence="1">Cytoskeleton</location>
    </subcellularLocation>
</comment>
<keyword evidence="3 12" id="KW-0728">SH3 domain</keyword>
<dbReference type="GO" id="GO:0016020">
    <property type="term" value="C:membrane"/>
    <property type="evidence" value="ECO:0007669"/>
    <property type="project" value="UniProtKB-ARBA"/>
</dbReference>
<feature type="region of interest" description="Disordered" evidence="14">
    <location>
        <begin position="1"/>
        <end position="30"/>
    </location>
</feature>
<feature type="region of interest" description="Disordered" evidence="14">
    <location>
        <begin position="4118"/>
        <end position="4137"/>
    </location>
</feature>
<name>A0A9J6CKK1_POLVA</name>
<feature type="compositionally biased region" description="Polar residues" evidence="14">
    <location>
        <begin position="3924"/>
        <end position="3937"/>
    </location>
</feature>
<evidence type="ECO:0000256" key="7">
    <source>
        <dbReference type="ARBA" id="ARBA00022658"/>
    </source>
</evidence>
<dbReference type="SMART" id="SM00033">
    <property type="entry name" value="CH"/>
    <property type="match status" value="2"/>
</dbReference>
<dbReference type="InterPro" id="IPR036028">
    <property type="entry name" value="SH3-like_dom_sf"/>
</dbReference>
<dbReference type="SUPFAM" id="SSF47576">
    <property type="entry name" value="Calponin-homology domain, CH-domain"/>
    <property type="match status" value="1"/>
</dbReference>
<dbReference type="InterPro" id="IPR002017">
    <property type="entry name" value="Spectrin_repeat"/>
</dbReference>
<keyword evidence="6" id="KW-0597">Phosphoprotein</keyword>
<dbReference type="Proteomes" id="UP001107558">
    <property type="component" value="Chromosome 1"/>
</dbReference>
<comment type="caution">
    <text evidence="18">The sequence shown here is derived from an EMBL/GenBank/DDBJ whole genome shotgun (WGS) entry which is preliminary data.</text>
</comment>
<dbReference type="InterPro" id="IPR001715">
    <property type="entry name" value="CH_dom"/>
</dbReference>
<dbReference type="FunFam" id="1.20.58.60:FF:000145">
    <property type="entry name" value="Spectrin beta chain, non-erythrocytic"/>
    <property type="match status" value="1"/>
</dbReference>
<feature type="compositionally biased region" description="Polar residues" evidence="14">
    <location>
        <begin position="5052"/>
        <end position="5067"/>
    </location>
</feature>
<dbReference type="PROSITE" id="PS00020">
    <property type="entry name" value="ACTININ_2"/>
    <property type="match status" value="1"/>
</dbReference>
<feature type="compositionally biased region" description="Polar residues" evidence="14">
    <location>
        <begin position="15"/>
        <end position="29"/>
    </location>
</feature>
<dbReference type="SUPFAM" id="SSF46966">
    <property type="entry name" value="Spectrin repeat"/>
    <property type="match status" value="22"/>
</dbReference>
<dbReference type="SMART" id="SM00150">
    <property type="entry name" value="SPEC"/>
    <property type="match status" value="30"/>
</dbReference>
<dbReference type="FunFam" id="1.20.58.60:FF:000164">
    <property type="entry name" value="Uncharacterized protein, isoform B"/>
    <property type="match status" value="1"/>
</dbReference>
<dbReference type="CDD" id="cd21194">
    <property type="entry name" value="CH_beta_spectrin_rpt2"/>
    <property type="match status" value="1"/>
</dbReference>
<evidence type="ECO:0000256" key="12">
    <source>
        <dbReference type="PROSITE-ProRule" id="PRU00192"/>
    </source>
</evidence>
<feature type="domain" description="SH3" evidence="15">
    <location>
        <begin position="858"/>
        <end position="915"/>
    </location>
</feature>
<feature type="coiled-coil region" evidence="13">
    <location>
        <begin position="3372"/>
        <end position="3442"/>
    </location>
</feature>
<feature type="coiled-coil region" evidence="13">
    <location>
        <begin position="1492"/>
        <end position="1560"/>
    </location>
</feature>
<dbReference type="InterPro" id="IPR001589">
    <property type="entry name" value="Actinin_actin-bd_CS"/>
</dbReference>
<organism evidence="18 19">
    <name type="scientific">Polypedilum vanderplanki</name>
    <name type="common">Sleeping chironomid midge</name>
    <dbReference type="NCBI Taxonomy" id="319348"/>
    <lineage>
        <taxon>Eukaryota</taxon>
        <taxon>Metazoa</taxon>
        <taxon>Ecdysozoa</taxon>
        <taxon>Arthropoda</taxon>
        <taxon>Hexapoda</taxon>
        <taxon>Insecta</taxon>
        <taxon>Pterygota</taxon>
        <taxon>Neoptera</taxon>
        <taxon>Endopterygota</taxon>
        <taxon>Diptera</taxon>
        <taxon>Nematocera</taxon>
        <taxon>Chironomoidea</taxon>
        <taxon>Chironomidae</taxon>
        <taxon>Chironominae</taxon>
        <taxon>Polypedilum</taxon>
        <taxon>Polypedilum</taxon>
    </lineage>
</organism>
<keyword evidence="8" id="KW-0493">Microtubule</keyword>
<dbReference type="PRINTS" id="PR00683">
    <property type="entry name" value="SPECTRINPH"/>
</dbReference>
<feature type="coiled-coil region" evidence="13">
    <location>
        <begin position="600"/>
        <end position="630"/>
    </location>
</feature>
<feature type="compositionally biased region" description="Basic residues" evidence="14">
    <location>
        <begin position="3745"/>
        <end position="3754"/>
    </location>
</feature>
<sequence length="5067" mass="588390">MDFGYSGASQYEPGNYSNIQTQQRTQVSQREGIAKFENERIKTLQEERLHIQKKTFTKWMNSFLFKAKMEVEDLFVDLADGVKLLKLLEIISGEKIGKPNGGKMRVHKIENVNKSLAFLHTKVRLESIGAEDIVDCNPRLILGLIWTIILRFQIQEIEIDVDEENETSEKKSAKDALLLWCQRKTNGYPGVHIQDFSSSWRSGLGFNALIHSHRPDLFDYSTLQPGRNIENLNHAFEVAERHLGIPRLLDAEDIDQPRIDEKSVLTYVASYYHTFARMKNEQKGGKRIANIVGKMMDADSKKDHYEQLTTDLLVWVRNKTKELEKRNFPNSLEGIQQELLSFKQYRTIEKPPKYKERSEIEALFFHVNTLLKSLNQPHYTPQEGKLVKDIEKAWQLLENAEHNREVALRNELLRQEKLEQLNYKFEKKSVLRENYLKEMIQVLSDARYGANIRQIDATVKKHEAISADILARVERFNDLTEMSNELQKENYHGKDRVKKREEEVLNKWKELLELLEHHKINLNQMSSLMNLLREIDTTTETIKSLQMQFASEDVGPHLLGVEELLQAHSLQELQVTALGETKKRYIRQAENFKKLNHKEAPLLEQKIEALEQLYKKLEELAKSRRARLEEARDFYHFLEDHENEESWLIEKQRISKAAITAKDLRAVLSLQQKHKTLEDEMKIRKPKSLQLHEIGSKLMSDKHPRSNEVAYRMDSLSAHWKALEELVELRKRQLEDAAEAYQFYTDANEADSWLNEKLALVTSKDYGVDEPTSQALLQRHRDLQGELNAYSGDITNLNQQADKLVKAGICTLDLHQEPEPIQEVDQEEWVNETRLVPKDVWEEETIERMEPRTVTEMKLLPHVKAMYPFEGQGMNMNKGETMILLNKTNPDWWSVRKSDGVEGFVPANYVREIEPQKVPCLVRKMEKVKVIQKVKKTVLVKQVVPVKRIKPAQVSQIKPLVKRRHEGDQMVAESNDSVDQRRKKINKMYDEIQSLAGKRHALLEDSICLFGFFRECDDFEKWIKDKEKLLKTSDPKDNVETAKRKFEKFLTDLSASSKRIEALDASVDDFTRQGHSQLDKIKMRQKQIHQKWDHLNHLKAQKEKNLEGASSVELFNRTCDEAKDWMYEKMNQLDSAELGPDLKTVQALQRRHQNLERELEPLKEKVSRVNLLGNSVKKSYPSETENVAKSQQEIKEMWEKVQAKALERRSRLENAVGEQIFTNSAKSLLAWVDSVNGRLNADEKCTDVETAHNLLKKHYDLNEEIKAQDSEFKELIGLGKQLTRRNPNLTEVSSTIEDLLAAQAQIHKNWADKEKWLQQCVELQIFNREADKIDATTKAHEAYLDYPNLGNSLDEVEAILKRHSDFENTLGAQDKIMKAFSDNADKLIKNNHYDSPAIRDRCDQVLARRHKIRELAQNKRNALQAAQDFQKFAADVNDLNNWLDEKTKIANDDSYKDLSNLSRKLQKHKAFEREVRANEGPIRQINKEGENLIKAKNRKSDVERMLQKVNDKWKNLIAISYEKGRKLEQASLQREHNRNIEDAKNKLDEFDNALQSEQVGNDLRSCRDIMNKHQILENDIVLWDQKIDELVQSSEDMAQEGHFDGKNIKKETEKLQKQFRDLKDPIAKRRAALDESLKLHKFIFEVETELQWINERLPSAMSDTIGQNLYQAQSMDKKHKKLQAEITGHQSMIAKALTYGNSLIEQNHPEKNKVQDSCDELTQAWNNLQEKADERTKKLELSLKTQQYLSDAAEIETWLTEKNNLLKSTDYGRDRDSATKLLTKHKGIELELDTYSAIIQEMGHTASVMVAADHPDSKAITNKQQMIEKMLKSLQKLATQRQMRLMESLYRHEYFAESTDLENWIKEQEVAVLSEDYGQDYEHLLILQNKFDDLKHRIDVGAERFNQCAEYAKKLLNNDSPYGDDIERRQEQLRTAWENLLKQLSQREQRLHAAGEIHRFHRDVAEALFRIQDKNAALSTELGKDLNSALALYRKHEGFENDLVALEAQLQVLVEDSVKLQAKYPGDNASAIAQQQTTVVEAWNNLKENSAQRSDQLAASCDLQNFLTQVRDLMLWASNLRATLQAEEHVSDAAGATALKLQHDAIYGEIEAREEKFRALSELSDSMVQTGHYAATEVEEKCTALLEERQKLHNAWNHKKVLLEQKIDLFCFLRDAKQIDNISSAQEATLSSTDYGVTVEAVQDNLKRQDELEKLIQQQDEKVLILQDHGQKLVKQNHYDSANIRRRLKEVIDKRMKVKSMSQARRQKLTDSLLYAQFMRDVAETEAWIHDKQKKIEANINSFSEVSKIEDKVKKLQKHQAFQAEITANEGRIKEIKNMGEILLNRTNNELSKEVKEKLKNLLDAWNALLAAVEAQGKGLEEAQDILEFNNQLEKIEAWIRDKELMVQANDTGRDLEHCNALQRKLDDVGSSTVDDQRIKTINSLADKLLSQEKSPNEIKNVQQKRNNFNSRWRQLQGAITAYRNLLNGAYEIHVFNRDVDDTKERIAEKCLVMSTDDYGKDLFAVEAMRRKQDALEVDMTAVKQKIFELENEASKLMRKYPERADDINQKLLEMKEQWDTLEALSVRRRQHLEHGYQINKFLSNVNEIQQWANDMVKKMKSIVKPNTISECAAQVELHAERKAEIDGRDKSFNDLIQDSQKLLKEIAPNNKEIIEAQASLKDTQEKVKDKWQKRSKWLNDVHQLQLFKELADQKDSWIANKEAFINNDDLGDSFTTVEALIKKHEAFEKLLQTSGIVDEVQEFADKILVQDPYEREVIENRLIDIKKRMEKLKMQSNNRRLKLEESLAFQQFLRNLYDVERWLTIKMQIASDESYREPSNLQSKIQKHIAFDAEIVANTPRISAVITEGEALIDGKHFAMNEIQQQLELLETEWGKLQEASRLKKVRLSQAYDALLFVRSLDEFNSWMDEIESHLSSEDYGKDLSSVNHLIKKHQILEADISHHSEIADQIKDQAQNFLNSDHFMKEELYEKAVNTIKRYHSLHDPMTIRNENLEDSQSLHQFIRDTEDEIQWLSEKEHLVSSNDLGSNLIAVQSLQKKHQSLEAEISSQEPTISSLIHRGQQMIQNGHFASEHIERQCQLLQAKLSSIRDLTSVRRLRLLDAVESQMFYTEVNECESWMNEKRPILASPEYGKDEDAVQSQQKKLEALQREMVTFEPSIHKVIKLSENLLERGHFDKDKIKTKSEKVQIQFKELNELAVNREKHLIDQRKFLEFMREVEDLHEWIADQMTVASSEEYGTDVEHIEQLIIAFDVFISTMNANETRIQQCIAKGDELIEQHNPHTKVIQAKRNETKQLWDELKDLLTARQDALAGAKQVHMYDRTADETISWINEKIGDILSEDYGQDLETIKALLRKHDGFETELAAVREQVEQVQNEAKKLVEAFPDAKDHIEVKREETVEAWLELAEKSQQRKEKLAQAEQLQAYFDEYRDLLAWINEMLARITAPELAKDVEGAEMLIVKIKEHQAEVDAREETFEIFYKAGKKLITEKHFLASEVEDKIRTLEQRKKLLDTTLANRKIIYDLNLDTRQFLKDAKTLENWIVSREVQLKDEDLGESITQVEELIRKHEDFEKTVDAQEEKFAAIKRITLLEQLFKKQKEEEEAARRAEKDRVEKERINALKQKEVQRITEERRRNEKQIDTSFGVEASPVISSSNNGQQQPIVGGLKPSNSSDSLNQVQKSNSFINIFGDRLRRGSEGNVKRAESMKVGPKGPKRTPSFTTRKRPSSFRKQKGETYELPPVEIQGMLERKHDLQSGGKRAPVRSWKPLYTVLCGQLLCFFKDEEDFHLRKAATAPVNILNARCDRADNYTKKRNVFRLNLPDGSEFLFQTTSLNDMNDWINKISFHANLPPNLQLMSYDESMKHAEQQSPVAKGTSSEHEASSVSSRTSSPDPNQRRDSNNMSHATPQMNFLQKQKELRERESQYRSPAPPPPHSPTEFYDKPPIPPRGAPQRQSSVEKLSDVQLRQKMVAEDHYNNSPSNRPYSLQPQSRAPLVAPQNGNTNGNAIEDALKRPHEDKSTDSIPPLPLTNPPHERMMMNLPPQQPRIQMSSFHPHQQYIPYAHPMSSFNENMQMPAHNTHLVSQQHYLIPQQIHHHHHQSQSPSQMQHYHDTSQTIQLSYSRGSLPSPMNMQPPTQQQQRNWYPQMRNDFNGNQRVHEHGWGTSRYETGRPTSLPPPGSMQHQHDLSPAQSMQSRMSAESSSESEASGIIHKKDNKEKDRKGVGERYRDLIQAADSIAEMKVTSEKIENVIKSKEHFYQHNIAPSIAESEQKPKYNSSVVVQLKVLTNLIEMISSHIDENEYFISTQLWLLSRHITTGLKLDTNNDLLKKFPVVMKQWSLLTTFRGIIKQRCNSFLEEKSLSTEKTAKCLASLLLLENDGQLEKLLQKFIQIRTKTFLNVIESNKYENIKEKLIASIVELLTTVTIVYECFGKNDGLVISELKTLKPTFELLLSTQKSEIFKTVPDIVLKYKPNVYINPLKEDLISSNMEKWMQSIEKISKNQLKELVKFIVSINTIRDIKEKSDKISKPQNWSVICSSLLKHDNLDFYNKFYQPLMFERIYNIIKISWKNVQDEYAAELEKLISLNERVHRDMKYYVWTNDENDNPLSLKDALSTNKRHHNLLMKVNGYNKYNVYVCNKIDLNLEQLLNDLKQYLYGTPNVNDLKRVDKIGNEEHDKILSFLRECSKENISELITLTRSSLSLKTPENSHLIARLLQSLTEICPNLKQCLSSNFTVDTYILYDSKDAVDEEWERVVNLLIEESIRFWNIWLDEFVNNQWPSLESEIELNTIIRNSSTWESITIEEKDENDQMVESQILVPQQLSLSIQTWIFNLISNLNRIIPHTLPKSIHLKIIDEMMNKLYKHYELLSKHYQVTSNQKLAWQYFYDLKVLMILFVRRDNKSLSENMQQLVSSYRAMIDPFDFSIFYSYVTTNVKRNAARLQYEMCCLVPNMEFLNSILSNVSTQATQDNEPNIMAMSTLSMDKSWFPLLPIIKSKEVVAVQEDSKENKIQKQPSKNANKKPSMHVSASASALSSFQDWFK</sequence>
<dbReference type="FunFam" id="1.20.58.60:FF:000135">
    <property type="entry name" value="Spectrin beta chain, non-erythrocytic"/>
    <property type="match status" value="1"/>
</dbReference>
<evidence type="ECO:0000259" key="15">
    <source>
        <dbReference type="PROSITE" id="PS50002"/>
    </source>
</evidence>
<dbReference type="GO" id="GO:0051693">
    <property type="term" value="P:actin filament capping"/>
    <property type="evidence" value="ECO:0007669"/>
    <property type="project" value="UniProtKB-KW"/>
</dbReference>
<feature type="region of interest" description="Disordered" evidence="14">
    <location>
        <begin position="3652"/>
        <end position="3700"/>
    </location>
</feature>
<evidence type="ECO:0000256" key="5">
    <source>
        <dbReference type="ARBA" id="ARBA00022490"/>
    </source>
</evidence>
<dbReference type="InterPro" id="IPR018159">
    <property type="entry name" value="Spectrin/alpha-actinin"/>
</dbReference>
<dbReference type="InterPro" id="IPR011993">
    <property type="entry name" value="PH-like_dom_sf"/>
</dbReference>
<dbReference type="FunFam" id="1.20.58.60:FF:000017">
    <property type="entry name" value="Spectrin alpha chain, non-erythrocytic 1"/>
    <property type="match status" value="1"/>
</dbReference>
<feature type="compositionally biased region" description="Basic and acidic residues" evidence="14">
    <location>
        <begin position="3720"/>
        <end position="3729"/>
    </location>
</feature>
<dbReference type="Pfam" id="PF00435">
    <property type="entry name" value="Spectrin"/>
    <property type="match status" value="29"/>
</dbReference>
<dbReference type="FunFam" id="1.20.58.60:FF:000152">
    <property type="entry name" value="Spectrin, beta, non-erythrocytic 5"/>
    <property type="match status" value="1"/>
</dbReference>
<dbReference type="PROSITE" id="PS50003">
    <property type="entry name" value="PH_DOMAIN"/>
    <property type="match status" value="1"/>
</dbReference>
<evidence type="ECO:0000256" key="4">
    <source>
        <dbReference type="ARBA" id="ARBA00022467"/>
    </source>
</evidence>
<evidence type="ECO:0000259" key="16">
    <source>
        <dbReference type="PROSITE" id="PS50003"/>
    </source>
</evidence>
<keyword evidence="7" id="KW-0344">Guanine-nucleotide releasing factor</keyword>
<evidence type="ECO:0000259" key="17">
    <source>
        <dbReference type="PROSITE" id="PS50021"/>
    </source>
</evidence>
<dbReference type="SUPFAM" id="SSF50044">
    <property type="entry name" value="SH3-domain"/>
    <property type="match status" value="1"/>
</dbReference>
<dbReference type="FunFam" id="1.20.58.60:FF:000013">
    <property type="entry name" value="Spectrin alpha chain, non-erythrocytic 1"/>
    <property type="match status" value="1"/>
</dbReference>
<dbReference type="EMBL" id="JADBJN010000001">
    <property type="protein sequence ID" value="KAG5682211.1"/>
    <property type="molecule type" value="Genomic_DNA"/>
</dbReference>
<feature type="coiled-coil region" evidence="13">
    <location>
        <begin position="1145"/>
        <end position="1172"/>
    </location>
</feature>
<evidence type="ECO:0000256" key="2">
    <source>
        <dbReference type="ARBA" id="ARBA00006826"/>
    </source>
</evidence>
<feature type="domain" description="PH" evidence="16">
    <location>
        <begin position="3764"/>
        <end position="3872"/>
    </location>
</feature>
<dbReference type="FunFam" id="1.10.418.10:FF:000043">
    <property type="entry name" value="Spectrin beta chain, non-erythrocytic"/>
    <property type="match status" value="1"/>
</dbReference>
<dbReference type="CDD" id="cd10571">
    <property type="entry name" value="PH_beta_spectrin"/>
    <property type="match status" value="1"/>
</dbReference>
<feature type="compositionally biased region" description="Polar residues" evidence="14">
    <location>
        <begin position="3674"/>
        <end position="3685"/>
    </location>
</feature>
<dbReference type="Gene3D" id="1.20.58.60">
    <property type="match status" value="23"/>
</dbReference>
<evidence type="ECO:0000256" key="14">
    <source>
        <dbReference type="SAM" id="MobiDB-lite"/>
    </source>
</evidence>
<feature type="domain" description="Calponin-homology (CH)" evidence="17">
    <location>
        <begin position="50"/>
        <end position="153"/>
    </location>
</feature>
<dbReference type="Pfam" id="PF00307">
    <property type="entry name" value="CH"/>
    <property type="match status" value="2"/>
</dbReference>
<evidence type="ECO:0000256" key="3">
    <source>
        <dbReference type="ARBA" id="ARBA00022443"/>
    </source>
</evidence>
<keyword evidence="5" id="KW-0963">Cytoplasm</keyword>
<dbReference type="SMART" id="SM00326">
    <property type="entry name" value="SH3"/>
    <property type="match status" value="1"/>
</dbReference>
<feature type="region of interest" description="Disordered" evidence="14">
    <location>
        <begin position="3885"/>
        <end position="3985"/>
    </location>
</feature>
<feature type="region of interest" description="Disordered" evidence="14">
    <location>
        <begin position="5029"/>
        <end position="5067"/>
    </location>
</feature>
<keyword evidence="9" id="KW-0677">Repeat</keyword>